<dbReference type="Proteomes" id="UP000325313">
    <property type="component" value="Unassembled WGS sequence"/>
</dbReference>
<evidence type="ECO:0000313" key="2">
    <source>
        <dbReference type="EMBL" id="KAA1078864.1"/>
    </source>
</evidence>
<dbReference type="AlphaFoldDB" id="A0A5B0MRY8"/>
<evidence type="ECO:0000313" key="3">
    <source>
        <dbReference type="Proteomes" id="UP000325313"/>
    </source>
</evidence>
<accession>A0A5B0MRY8</accession>
<name>A0A5B0MRY8_PUCGR</name>
<protein>
    <submittedName>
        <fullName evidence="2">Uncharacterized protein</fullName>
    </submittedName>
</protein>
<sequence length="85" mass="9489">MVSPTPLLHHPARFPIHQTLPKAHLQAIQPSLSLHPTSKSRSGHFVCFASSPSNPPKVIPPSDRIGRYRFIHPKSSEPSRRHTSD</sequence>
<evidence type="ECO:0000256" key="1">
    <source>
        <dbReference type="SAM" id="MobiDB-lite"/>
    </source>
</evidence>
<organism evidence="2 3">
    <name type="scientific">Puccinia graminis f. sp. tritici</name>
    <dbReference type="NCBI Taxonomy" id="56615"/>
    <lineage>
        <taxon>Eukaryota</taxon>
        <taxon>Fungi</taxon>
        <taxon>Dikarya</taxon>
        <taxon>Basidiomycota</taxon>
        <taxon>Pucciniomycotina</taxon>
        <taxon>Pucciniomycetes</taxon>
        <taxon>Pucciniales</taxon>
        <taxon>Pucciniaceae</taxon>
        <taxon>Puccinia</taxon>
    </lineage>
</organism>
<reference evidence="2 3" key="1">
    <citation type="submission" date="2019-05" db="EMBL/GenBank/DDBJ databases">
        <title>Emergence of the Ug99 lineage of the wheat stem rust pathogen through somatic hybridization.</title>
        <authorList>
            <person name="Li F."/>
            <person name="Upadhyaya N.M."/>
            <person name="Sperschneider J."/>
            <person name="Matny O."/>
            <person name="Nguyen-Phuc H."/>
            <person name="Mago R."/>
            <person name="Raley C."/>
            <person name="Miller M.E."/>
            <person name="Silverstein K.A.T."/>
            <person name="Henningsen E."/>
            <person name="Hirsch C.D."/>
            <person name="Visser B."/>
            <person name="Pretorius Z.A."/>
            <person name="Steffenson B.J."/>
            <person name="Schwessinger B."/>
            <person name="Dodds P.N."/>
            <person name="Figueroa M."/>
        </authorList>
    </citation>
    <scope>NUCLEOTIDE SEQUENCE [LARGE SCALE GENOMIC DNA]</scope>
    <source>
        <strain evidence="2 3">Ug99</strain>
    </source>
</reference>
<proteinExistence type="predicted"/>
<feature type="region of interest" description="Disordered" evidence="1">
    <location>
        <begin position="34"/>
        <end position="64"/>
    </location>
</feature>
<comment type="caution">
    <text evidence="2">The sequence shown here is derived from an EMBL/GenBank/DDBJ whole genome shotgun (WGS) entry which is preliminary data.</text>
</comment>
<gene>
    <name evidence="2" type="ORF">PGTUg99_011207</name>
</gene>
<dbReference type="EMBL" id="VDEP01000446">
    <property type="protein sequence ID" value="KAA1078864.1"/>
    <property type="molecule type" value="Genomic_DNA"/>
</dbReference>